<feature type="compositionally biased region" description="Gly residues" evidence="1">
    <location>
        <begin position="143"/>
        <end position="159"/>
    </location>
</feature>
<gene>
    <name evidence="2" type="ORF">AB5J53_32215</name>
</gene>
<sequence>MTTNTATAHHPVKTSPSYAITATGLRKAYGEQVVLDGTDLAVAQEVTPASRTRCTDLLGRAAHHAGERAGAHQGRVAGTRAARSAETGSAARSSAELSPRASRPRRAPARRCGRRPGPPGNSRRWRAGRRSCPPVLAQREAVAGGGVGDQLGAGLGTGP</sequence>
<name>A0AB39RPI4_9ACTN</name>
<evidence type="ECO:0000256" key="1">
    <source>
        <dbReference type="SAM" id="MobiDB-lite"/>
    </source>
</evidence>
<feature type="region of interest" description="Disordered" evidence="1">
    <location>
        <begin position="65"/>
        <end position="159"/>
    </location>
</feature>
<feature type="compositionally biased region" description="Low complexity" evidence="1">
    <location>
        <begin position="89"/>
        <end position="101"/>
    </location>
</feature>
<proteinExistence type="predicted"/>
<dbReference type="RefSeq" id="WP_369249117.1">
    <property type="nucleotide sequence ID" value="NZ_CP163443.1"/>
</dbReference>
<feature type="compositionally biased region" description="Basic residues" evidence="1">
    <location>
        <begin position="102"/>
        <end position="114"/>
    </location>
</feature>
<organism evidence="2">
    <name type="scientific">Streptomyces sp. R41</name>
    <dbReference type="NCBI Taxonomy" id="3238632"/>
    <lineage>
        <taxon>Bacteria</taxon>
        <taxon>Bacillati</taxon>
        <taxon>Actinomycetota</taxon>
        <taxon>Actinomycetes</taxon>
        <taxon>Kitasatosporales</taxon>
        <taxon>Streptomycetaceae</taxon>
        <taxon>Streptomyces</taxon>
    </lineage>
</organism>
<evidence type="ECO:0000313" key="2">
    <source>
        <dbReference type="EMBL" id="XDQ56002.1"/>
    </source>
</evidence>
<dbReference type="EMBL" id="CP163443">
    <property type="protein sequence ID" value="XDQ56002.1"/>
    <property type="molecule type" value="Genomic_DNA"/>
</dbReference>
<protein>
    <submittedName>
        <fullName evidence="2">Uncharacterized protein</fullName>
    </submittedName>
</protein>
<accession>A0AB39RPI4</accession>
<reference evidence="2" key="1">
    <citation type="submission" date="2024-07" db="EMBL/GenBank/DDBJ databases">
        <authorList>
            <person name="Yu S.T."/>
        </authorList>
    </citation>
    <scope>NUCLEOTIDE SEQUENCE</scope>
    <source>
        <strain evidence="2">R41</strain>
    </source>
</reference>
<dbReference type="AlphaFoldDB" id="A0AB39RPI4"/>